<protein>
    <submittedName>
        <fullName evidence="1">Uncharacterized protein</fullName>
    </submittedName>
</protein>
<name>A0A1H1SE85_9ACTN</name>
<sequence>MPLTQLGHACVRLTDGATLVVDPGAWSGFECRPLGGTFTRPEPGGQVDL</sequence>
<reference evidence="1 2" key="1">
    <citation type="submission" date="2016-10" db="EMBL/GenBank/DDBJ databases">
        <authorList>
            <person name="de Groot N.N."/>
        </authorList>
    </citation>
    <scope>NUCLEOTIDE SEQUENCE [LARGE SCALE GENOMIC DNA]</scope>
    <source>
        <strain evidence="1 2">DSM 22024</strain>
    </source>
</reference>
<gene>
    <name evidence="1" type="ORF">SAMN04489717_2774</name>
</gene>
<dbReference type="STRING" id="117157.SAMN04489717_2774"/>
<dbReference type="OrthoDB" id="3190691at2"/>
<proteinExistence type="predicted"/>
<dbReference type="Proteomes" id="UP000198983">
    <property type="component" value="Chromosome I"/>
</dbReference>
<dbReference type="AlphaFoldDB" id="A0A1H1SE85"/>
<organism evidence="1 2">
    <name type="scientific">Actinopolymorpha singaporensis</name>
    <dbReference type="NCBI Taxonomy" id="117157"/>
    <lineage>
        <taxon>Bacteria</taxon>
        <taxon>Bacillati</taxon>
        <taxon>Actinomycetota</taxon>
        <taxon>Actinomycetes</taxon>
        <taxon>Propionibacteriales</taxon>
        <taxon>Actinopolymorphaceae</taxon>
        <taxon>Actinopolymorpha</taxon>
    </lineage>
</organism>
<dbReference type="RefSeq" id="WP_157728520.1">
    <property type="nucleotide sequence ID" value="NZ_LT629732.1"/>
</dbReference>
<keyword evidence="2" id="KW-1185">Reference proteome</keyword>
<dbReference type="EMBL" id="LT629732">
    <property type="protein sequence ID" value="SDS46400.1"/>
    <property type="molecule type" value="Genomic_DNA"/>
</dbReference>
<evidence type="ECO:0000313" key="2">
    <source>
        <dbReference type="Proteomes" id="UP000198983"/>
    </source>
</evidence>
<accession>A0A1H1SE85</accession>
<evidence type="ECO:0000313" key="1">
    <source>
        <dbReference type="EMBL" id="SDS46400.1"/>
    </source>
</evidence>